<dbReference type="Proteomes" id="UP000053097">
    <property type="component" value="Unassembled WGS sequence"/>
</dbReference>
<dbReference type="AlphaFoldDB" id="A0A026X122"/>
<evidence type="ECO:0000313" key="2">
    <source>
        <dbReference type="EMBL" id="EZA61691.1"/>
    </source>
</evidence>
<keyword evidence="1" id="KW-0732">Signal</keyword>
<keyword evidence="3" id="KW-1185">Reference proteome</keyword>
<evidence type="ECO:0000313" key="3">
    <source>
        <dbReference type="Proteomes" id="UP000053097"/>
    </source>
</evidence>
<evidence type="ECO:0008006" key="4">
    <source>
        <dbReference type="Google" id="ProtNLM"/>
    </source>
</evidence>
<dbReference type="PANTHER" id="PTHR34931:SF3">
    <property type="entry name" value="FI02976P-RELATED"/>
    <property type="match status" value="1"/>
</dbReference>
<feature type="signal peptide" evidence="1">
    <location>
        <begin position="1"/>
        <end position="16"/>
    </location>
</feature>
<evidence type="ECO:0000256" key="1">
    <source>
        <dbReference type="SAM" id="SignalP"/>
    </source>
</evidence>
<gene>
    <name evidence="2" type="ORF">X777_09312</name>
</gene>
<protein>
    <recommendedName>
        <fullName evidence="4">Cuticle protein</fullName>
    </recommendedName>
</protein>
<organism evidence="2 3">
    <name type="scientific">Ooceraea biroi</name>
    <name type="common">Clonal raider ant</name>
    <name type="synonym">Cerapachys biroi</name>
    <dbReference type="NCBI Taxonomy" id="2015173"/>
    <lineage>
        <taxon>Eukaryota</taxon>
        <taxon>Metazoa</taxon>
        <taxon>Ecdysozoa</taxon>
        <taxon>Arthropoda</taxon>
        <taxon>Hexapoda</taxon>
        <taxon>Insecta</taxon>
        <taxon>Pterygota</taxon>
        <taxon>Neoptera</taxon>
        <taxon>Endopterygota</taxon>
        <taxon>Hymenoptera</taxon>
        <taxon>Apocrita</taxon>
        <taxon>Aculeata</taxon>
        <taxon>Formicoidea</taxon>
        <taxon>Formicidae</taxon>
        <taxon>Dorylinae</taxon>
        <taxon>Ooceraea</taxon>
    </lineage>
</organism>
<reference evidence="2 3" key="1">
    <citation type="journal article" date="2014" name="Curr. Biol.">
        <title>The genome of the clonal raider ant Cerapachys biroi.</title>
        <authorList>
            <person name="Oxley P.R."/>
            <person name="Ji L."/>
            <person name="Fetter-Pruneda I."/>
            <person name="McKenzie S.K."/>
            <person name="Li C."/>
            <person name="Hu H."/>
            <person name="Zhang G."/>
            <person name="Kronauer D.J."/>
        </authorList>
    </citation>
    <scope>NUCLEOTIDE SEQUENCE [LARGE SCALE GENOMIC DNA]</scope>
</reference>
<proteinExistence type="predicted"/>
<dbReference type="EMBL" id="KK107046">
    <property type="protein sequence ID" value="EZA61691.1"/>
    <property type="molecule type" value="Genomic_DNA"/>
</dbReference>
<dbReference type="PANTHER" id="PTHR34931">
    <property type="entry name" value="FI02976P-RELATED"/>
    <property type="match status" value="1"/>
</dbReference>
<accession>A0A026X122</accession>
<feature type="chain" id="PRO_5001541490" description="Cuticle protein" evidence="1">
    <location>
        <begin position="17"/>
        <end position="244"/>
    </location>
</feature>
<name>A0A026X122_OOCBI</name>
<sequence length="244" mass="25008">MYKLVVLFALLACAAAAPGYLAAPAALHAAPVVAAPAVAVAHTVPVATSYANTYKVSVKSPLVAAPAIAYTAPVVKTAPFVAAAPFVAHAAPVVISVLASIASVQCGAILTPVLGKLVSEKVVESHGNNVVHASAPLVTASAPVLRYTDVALVQQPLAEVVQPVAKGSLIAEKTIEAHGHQVIHNAHPVITVAKPLAAIQSHVAIPTLAARELAYTAPIYYPYSHQLIGEKTVSNYGYSIQHLA</sequence>
<dbReference type="OrthoDB" id="7548460at2759"/>
<dbReference type="InterPro" id="IPR007614">
    <property type="entry name" value="Retinin_C"/>
</dbReference>
<dbReference type="OMA" id="VIHDARP"/>